<comment type="caution">
    <text evidence="7">The sequence shown here is derived from an EMBL/GenBank/DDBJ whole genome shotgun (WGS) entry which is preliminary data.</text>
</comment>
<dbReference type="InterPro" id="IPR021109">
    <property type="entry name" value="Peptidase_aspartic_dom_sf"/>
</dbReference>
<gene>
    <name evidence="7" type="ORF">O6P43_020541</name>
</gene>
<keyword evidence="8" id="KW-1185">Reference proteome</keyword>
<dbReference type="KEGG" id="qsa:O6P43_020541"/>
<evidence type="ECO:0000259" key="6">
    <source>
        <dbReference type="PROSITE" id="PS51767"/>
    </source>
</evidence>
<reference evidence="7" key="1">
    <citation type="journal article" date="2023" name="Science">
        <title>Elucidation of the pathway for biosynthesis of saponin adjuvants from the soapbark tree.</title>
        <authorList>
            <person name="Reed J."/>
            <person name="Orme A."/>
            <person name="El-Demerdash A."/>
            <person name="Owen C."/>
            <person name="Martin L.B.B."/>
            <person name="Misra R.C."/>
            <person name="Kikuchi S."/>
            <person name="Rejzek M."/>
            <person name="Martin A.C."/>
            <person name="Harkess A."/>
            <person name="Leebens-Mack J."/>
            <person name="Louveau T."/>
            <person name="Stephenson M.J."/>
            <person name="Osbourn A."/>
        </authorList>
    </citation>
    <scope>NUCLEOTIDE SEQUENCE</scope>
    <source>
        <strain evidence="7">S10</strain>
    </source>
</reference>
<dbReference type="GO" id="GO:0004190">
    <property type="term" value="F:aspartic-type endopeptidase activity"/>
    <property type="evidence" value="ECO:0007669"/>
    <property type="project" value="InterPro"/>
</dbReference>
<dbReference type="InterPro" id="IPR033121">
    <property type="entry name" value="PEPTIDASE_A1"/>
</dbReference>
<evidence type="ECO:0000256" key="5">
    <source>
        <dbReference type="SAM" id="SignalP"/>
    </source>
</evidence>
<dbReference type="GO" id="GO:0006508">
    <property type="term" value="P:proteolysis"/>
    <property type="evidence" value="ECO:0007669"/>
    <property type="project" value="InterPro"/>
</dbReference>
<name>A0AAD7PME5_QUISA</name>
<comment type="subcellular location">
    <subcellularLocation>
        <location evidence="1">Secreted</location>
        <location evidence="1">Extracellular space</location>
    </subcellularLocation>
</comment>
<comment type="similarity">
    <text evidence="2">Belongs to the peptidase A1 family.</text>
</comment>
<dbReference type="Gene3D" id="2.40.70.10">
    <property type="entry name" value="Acid Proteases"/>
    <property type="match status" value="2"/>
</dbReference>
<dbReference type="InterPro" id="IPR032799">
    <property type="entry name" value="TAXi_C"/>
</dbReference>
<evidence type="ECO:0000256" key="4">
    <source>
        <dbReference type="ARBA" id="ARBA00022729"/>
    </source>
</evidence>
<dbReference type="InterPro" id="IPR001461">
    <property type="entry name" value="Aspartic_peptidase_A1"/>
</dbReference>
<dbReference type="PROSITE" id="PS51767">
    <property type="entry name" value="PEPTIDASE_A1"/>
    <property type="match status" value="1"/>
</dbReference>
<dbReference type="InterPro" id="IPR032861">
    <property type="entry name" value="TAXi_N"/>
</dbReference>
<keyword evidence="3" id="KW-0964">Secreted</keyword>
<organism evidence="7 8">
    <name type="scientific">Quillaja saponaria</name>
    <name type="common">Soap bark tree</name>
    <dbReference type="NCBI Taxonomy" id="32244"/>
    <lineage>
        <taxon>Eukaryota</taxon>
        <taxon>Viridiplantae</taxon>
        <taxon>Streptophyta</taxon>
        <taxon>Embryophyta</taxon>
        <taxon>Tracheophyta</taxon>
        <taxon>Spermatophyta</taxon>
        <taxon>Magnoliopsida</taxon>
        <taxon>eudicotyledons</taxon>
        <taxon>Gunneridae</taxon>
        <taxon>Pentapetalae</taxon>
        <taxon>rosids</taxon>
        <taxon>fabids</taxon>
        <taxon>Fabales</taxon>
        <taxon>Quillajaceae</taxon>
        <taxon>Quillaja</taxon>
    </lineage>
</organism>
<dbReference type="Pfam" id="PF14541">
    <property type="entry name" value="TAXi_C"/>
    <property type="match status" value="1"/>
</dbReference>
<evidence type="ECO:0000256" key="2">
    <source>
        <dbReference type="ARBA" id="ARBA00007447"/>
    </source>
</evidence>
<feature type="chain" id="PRO_5041958582" evidence="5">
    <location>
        <begin position="27"/>
        <end position="427"/>
    </location>
</feature>
<evidence type="ECO:0000256" key="1">
    <source>
        <dbReference type="ARBA" id="ARBA00004239"/>
    </source>
</evidence>
<dbReference type="AlphaFoldDB" id="A0AAD7PME5"/>
<feature type="signal peptide" evidence="5">
    <location>
        <begin position="1"/>
        <end position="26"/>
    </location>
</feature>
<dbReference type="PANTHER" id="PTHR47965">
    <property type="entry name" value="ASPARTYL PROTEASE-RELATED"/>
    <property type="match status" value="1"/>
</dbReference>
<evidence type="ECO:0000313" key="8">
    <source>
        <dbReference type="Proteomes" id="UP001163823"/>
    </source>
</evidence>
<dbReference type="PANTHER" id="PTHR47965:SF68">
    <property type="entry name" value="BASIC 7S GLOBULIN-LIKE"/>
    <property type="match status" value="1"/>
</dbReference>
<feature type="domain" description="Peptidase A1" evidence="6">
    <location>
        <begin position="48"/>
        <end position="413"/>
    </location>
</feature>
<dbReference type="GO" id="GO:0005576">
    <property type="term" value="C:extracellular region"/>
    <property type="evidence" value="ECO:0007669"/>
    <property type="project" value="UniProtKB-SubCell"/>
</dbReference>
<dbReference type="SUPFAM" id="SSF50630">
    <property type="entry name" value="Acid proteases"/>
    <property type="match status" value="1"/>
</dbReference>
<sequence length="427" mass="47110">MATTTFTLHFFYLFFILFASISSSNAEHSFKPHAFYLSIIKDKATLQYHSLIDMGNPIVTNPYNNSFVLVIDLGGRFPWFDCSGYDSTTYRPVPCGSKRCKIAKGPDCINCNRPLKPGCTNNTCGVEPNNPIQQFVVSGDLSEDVIRLDDIDSTRKLTALDMPRFQIACVDPNKFGVTGLLDGLVNGSRGVLGLGRTPISFPAQLASTFRLPNKTLPECSSGFIQMACHHLTFINPHSTGPIFDDTPSQEYFIDVKSIKIDGEVVNLNTSLLAIDKNGNGGTRLSTTSPYTIMQTSIYKAFVDEFVKKATAKKIRRVRSEGQFAACFDSRTISNTTTGPATPNIDLVFENENVYWRIYGANSLVKVKENVLCLAFVDGGSEARTIETSIILGGHQLEDNFLEFDLASSKLGFTSSLLRHNRSCSIFL</sequence>
<proteinExistence type="inferred from homology"/>
<accession>A0AAD7PME5</accession>
<evidence type="ECO:0000256" key="3">
    <source>
        <dbReference type="ARBA" id="ARBA00022525"/>
    </source>
</evidence>
<evidence type="ECO:0000313" key="7">
    <source>
        <dbReference type="EMBL" id="KAJ7960045.1"/>
    </source>
</evidence>
<dbReference type="Proteomes" id="UP001163823">
    <property type="component" value="Chromosome 8"/>
</dbReference>
<dbReference type="EMBL" id="JARAOO010000008">
    <property type="protein sequence ID" value="KAJ7960045.1"/>
    <property type="molecule type" value="Genomic_DNA"/>
</dbReference>
<keyword evidence="4 5" id="KW-0732">Signal</keyword>
<dbReference type="FunFam" id="2.40.70.10:FF:000041">
    <property type="entry name" value="Basic 7S globulin"/>
    <property type="match status" value="1"/>
</dbReference>
<dbReference type="Pfam" id="PF14543">
    <property type="entry name" value="TAXi_N"/>
    <property type="match status" value="1"/>
</dbReference>
<protein>
    <submittedName>
        <fullName evidence="7">Basic 7s globulin</fullName>
    </submittedName>
</protein>